<keyword evidence="10 12" id="KW-0472">Membrane</keyword>
<dbReference type="EC" id="2.7.13.3" evidence="3"/>
<evidence type="ECO:0000313" key="16">
    <source>
        <dbReference type="EMBL" id="TFH99241.1"/>
    </source>
</evidence>
<dbReference type="InterPro" id="IPR003661">
    <property type="entry name" value="HisK_dim/P_dom"/>
</dbReference>
<keyword evidence="18" id="KW-1185">Reference proteome</keyword>
<proteinExistence type="predicted"/>
<dbReference type="PROSITE" id="PS50109">
    <property type="entry name" value="HIS_KIN"/>
    <property type="match status" value="1"/>
</dbReference>
<dbReference type="GO" id="GO:0034220">
    <property type="term" value="P:monoatomic ion transmembrane transport"/>
    <property type="evidence" value="ECO:0007669"/>
    <property type="project" value="UniProtKB-KW"/>
</dbReference>
<dbReference type="Pfam" id="PF00512">
    <property type="entry name" value="HisKA"/>
    <property type="match status" value="1"/>
</dbReference>
<keyword evidence="7 15" id="KW-0418">Kinase</keyword>
<dbReference type="OrthoDB" id="9786919at2"/>
<evidence type="ECO:0000256" key="4">
    <source>
        <dbReference type="ARBA" id="ARBA00022553"/>
    </source>
</evidence>
<dbReference type="GO" id="GO:0005886">
    <property type="term" value="C:plasma membrane"/>
    <property type="evidence" value="ECO:0007669"/>
    <property type="project" value="UniProtKB-SubCell"/>
</dbReference>
<evidence type="ECO:0000256" key="8">
    <source>
        <dbReference type="ARBA" id="ARBA00022989"/>
    </source>
</evidence>
<dbReference type="EMBL" id="SPKT01000010">
    <property type="protein sequence ID" value="TFH99241.1"/>
    <property type="molecule type" value="Genomic_DNA"/>
</dbReference>
<keyword evidence="9" id="KW-0902">Two-component regulatory system</keyword>
<dbReference type="InterPro" id="IPR003594">
    <property type="entry name" value="HATPase_dom"/>
</dbReference>
<dbReference type="InterPro" id="IPR036890">
    <property type="entry name" value="HATPase_C_sf"/>
</dbReference>
<dbReference type="Gene3D" id="6.10.340.10">
    <property type="match status" value="1"/>
</dbReference>
<dbReference type="RefSeq" id="WP_067190013.1">
    <property type="nucleotide sequence ID" value="NZ_FUKP01000063.1"/>
</dbReference>
<dbReference type="InterPro" id="IPR050428">
    <property type="entry name" value="TCS_sensor_his_kinase"/>
</dbReference>
<dbReference type="EMBL" id="FUKP01000063">
    <property type="protein sequence ID" value="SJN32622.1"/>
    <property type="molecule type" value="Genomic_DNA"/>
</dbReference>
<keyword evidence="15" id="KW-0406">Ion transport</keyword>
<dbReference type="SMART" id="SM00387">
    <property type="entry name" value="HATPase_c"/>
    <property type="match status" value="1"/>
</dbReference>
<protein>
    <recommendedName>
        <fullName evidence="3">histidine kinase</fullName>
        <ecNumber evidence="3">2.7.13.3</ecNumber>
    </recommendedName>
</protein>
<dbReference type="SUPFAM" id="SSF55874">
    <property type="entry name" value="ATPase domain of HSP90 chaperone/DNA topoisomerase II/histidine kinase"/>
    <property type="match status" value="1"/>
</dbReference>
<evidence type="ECO:0000259" key="13">
    <source>
        <dbReference type="PROSITE" id="PS50109"/>
    </source>
</evidence>
<dbReference type="InterPro" id="IPR004358">
    <property type="entry name" value="Sig_transdc_His_kin-like_C"/>
</dbReference>
<dbReference type="SUPFAM" id="SSF47384">
    <property type="entry name" value="Homodimeric domain of signal transducing histidine kinase"/>
    <property type="match status" value="1"/>
</dbReference>
<dbReference type="InterPro" id="IPR003660">
    <property type="entry name" value="HAMP_dom"/>
</dbReference>
<dbReference type="Proteomes" id="UP000196230">
    <property type="component" value="Unassembled WGS sequence"/>
</dbReference>
<evidence type="ECO:0000256" key="3">
    <source>
        <dbReference type="ARBA" id="ARBA00012438"/>
    </source>
</evidence>
<feature type="domain" description="HAMP" evidence="14">
    <location>
        <begin position="234"/>
        <end position="297"/>
    </location>
</feature>
<dbReference type="PRINTS" id="PR00344">
    <property type="entry name" value="BCTRLSENSOR"/>
</dbReference>
<dbReference type="CDD" id="cd00075">
    <property type="entry name" value="HATPase"/>
    <property type="match status" value="1"/>
</dbReference>
<feature type="transmembrane region" description="Helical" evidence="12">
    <location>
        <begin position="30"/>
        <end position="52"/>
    </location>
</feature>
<dbReference type="AlphaFoldDB" id="A0A1R4JKW5"/>
<keyword evidence="15" id="KW-0813">Transport</keyword>
<organism evidence="15 17">
    <name type="scientific">Micrococcus lylae</name>
    <dbReference type="NCBI Taxonomy" id="1273"/>
    <lineage>
        <taxon>Bacteria</taxon>
        <taxon>Bacillati</taxon>
        <taxon>Actinomycetota</taxon>
        <taxon>Actinomycetes</taxon>
        <taxon>Micrococcales</taxon>
        <taxon>Micrococcaceae</taxon>
        <taxon>Micrococcus</taxon>
    </lineage>
</organism>
<evidence type="ECO:0000313" key="17">
    <source>
        <dbReference type="Proteomes" id="UP000196230"/>
    </source>
</evidence>
<evidence type="ECO:0000256" key="2">
    <source>
        <dbReference type="ARBA" id="ARBA00004236"/>
    </source>
</evidence>
<comment type="subcellular location">
    <subcellularLocation>
        <location evidence="2">Cell membrane</location>
    </subcellularLocation>
</comment>
<dbReference type="PANTHER" id="PTHR45436:SF5">
    <property type="entry name" value="SENSOR HISTIDINE KINASE TRCS"/>
    <property type="match status" value="1"/>
</dbReference>
<reference evidence="15 17" key="1">
    <citation type="submission" date="2017-02" db="EMBL/GenBank/DDBJ databases">
        <authorList>
            <person name="Peterson S.W."/>
        </authorList>
    </citation>
    <scope>NUCLEOTIDE SEQUENCE [LARGE SCALE GENOMIC DNA]</scope>
    <source>
        <strain evidence="15 17">2B3F</strain>
    </source>
</reference>
<keyword evidence="4" id="KW-0597">Phosphoprotein</keyword>
<keyword evidence="8 12" id="KW-1133">Transmembrane helix</keyword>
<keyword evidence="6 12" id="KW-0812">Transmembrane</keyword>
<reference evidence="16 18" key="2">
    <citation type="submission" date="2019-03" db="EMBL/GenBank/DDBJ databases">
        <title>Reclassification of Micrococcus aloeverae and Micrococcus yunnanensis as later heterotypic synonyms of Micrococcus luteus.</title>
        <authorList>
            <person name="Huang C.-H."/>
        </authorList>
    </citation>
    <scope>NUCLEOTIDE SEQUENCE [LARGE SCALE GENOMIC DNA]</scope>
    <source>
        <strain evidence="16 18">BCRC 12151</strain>
    </source>
</reference>
<dbReference type="PANTHER" id="PTHR45436">
    <property type="entry name" value="SENSOR HISTIDINE KINASE YKOH"/>
    <property type="match status" value="1"/>
</dbReference>
<evidence type="ECO:0000256" key="5">
    <source>
        <dbReference type="ARBA" id="ARBA00022679"/>
    </source>
</evidence>
<dbReference type="Gene3D" id="3.30.565.10">
    <property type="entry name" value="Histidine kinase-like ATPase, C-terminal domain"/>
    <property type="match status" value="1"/>
</dbReference>
<dbReference type="SMART" id="SM00388">
    <property type="entry name" value="HisKA"/>
    <property type="match status" value="1"/>
</dbReference>
<dbReference type="GO" id="GO:0000155">
    <property type="term" value="F:phosphorelay sensor kinase activity"/>
    <property type="evidence" value="ECO:0007669"/>
    <property type="project" value="InterPro"/>
</dbReference>
<dbReference type="SMART" id="SM00304">
    <property type="entry name" value="HAMP"/>
    <property type="match status" value="1"/>
</dbReference>
<evidence type="ECO:0000256" key="9">
    <source>
        <dbReference type="ARBA" id="ARBA00023012"/>
    </source>
</evidence>
<evidence type="ECO:0000259" key="14">
    <source>
        <dbReference type="PROSITE" id="PS50885"/>
    </source>
</evidence>
<evidence type="ECO:0000256" key="1">
    <source>
        <dbReference type="ARBA" id="ARBA00000085"/>
    </source>
</evidence>
<dbReference type="Gene3D" id="1.10.287.130">
    <property type="match status" value="1"/>
</dbReference>
<dbReference type="CDD" id="cd00082">
    <property type="entry name" value="HisKA"/>
    <property type="match status" value="1"/>
</dbReference>
<sequence>MSSDRPEPVPGTPTAPAPERRREAGRPQSLAVRISAGLVAFVTLVFCLYAVFTLSVAEQTIRDRIAEDLGATLHRAWVQLEHRGPTAGFSAPLSAMGAGTPLPTGAGLESGTLVTIAAEEGLSDHSGQSVDGYILDAVGGQRALTSKERRELIDGLADGPVEEATEVDFEGAAYVVQGKRLSPAVAAASGGRFLVVGVPIDSQLKVLNDSRVGTLGSIAVVIIVVAIGSWAWVRRSLGPLADISASANAVSALPVGTPGVHLADYRVPESASRREDEMAVVASAFNHMLTSMDESLDERQHLEDKLRRFVADASHELRTPLASIRGYSEMIGFTEPLSERGRESLNRVLAQSDRMTRLVDDLLFLARMDREEQRRLASGGPGDTERRLVSVAELAVDAVADARAAAPDHEWDVEISEEKLSQGPRVCGDLHQLERVVGNLLSNARKHTPAGTTVWVYVDVVPFPEAPSGRGVRLVVQDDGPGVPEQIMPVLFDRFIRASAAREPVEGSTGLGLAIVRAVVEAHGGTITADSEPGRTRMVVTLPAVDDDGTLRG</sequence>
<evidence type="ECO:0000256" key="11">
    <source>
        <dbReference type="SAM" id="MobiDB-lite"/>
    </source>
</evidence>
<evidence type="ECO:0000313" key="18">
    <source>
        <dbReference type="Proteomes" id="UP000297477"/>
    </source>
</evidence>
<dbReference type="PROSITE" id="PS50885">
    <property type="entry name" value="HAMP"/>
    <property type="match status" value="1"/>
</dbReference>
<keyword evidence="15" id="KW-0407">Ion channel</keyword>
<name>A0A1R4JKW5_9MICC</name>
<evidence type="ECO:0000313" key="15">
    <source>
        <dbReference type="EMBL" id="SJN32622.1"/>
    </source>
</evidence>
<gene>
    <name evidence="16" type="ORF">E4A49_06225</name>
    <name evidence="15" type="ORF">FM125_09155</name>
</gene>
<feature type="region of interest" description="Disordered" evidence="11">
    <location>
        <begin position="1"/>
        <end position="25"/>
    </location>
</feature>
<accession>A0A1R4JKW5</accession>
<dbReference type="Pfam" id="PF02518">
    <property type="entry name" value="HATPase_c"/>
    <property type="match status" value="1"/>
</dbReference>
<dbReference type="InterPro" id="IPR036097">
    <property type="entry name" value="HisK_dim/P_sf"/>
</dbReference>
<feature type="domain" description="Histidine kinase" evidence="13">
    <location>
        <begin position="312"/>
        <end position="546"/>
    </location>
</feature>
<dbReference type="FunFam" id="1.10.287.130:FF:000001">
    <property type="entry name" value="Two-component sensor histidine kinase"/>
    <property type="match status" value="1"/>
</dbReference>
<dbReference type="Proteomes" id="UP000297477">
    <property type="component" value="Unassembled WGS sequence"/>
</dbReference>
<comment type="catalytic activity">
    <reaction evidence="1">
        <text>ATP + protein L-histidine = ADP + protein N-phospho-L-histidine.</text>
        <dbReference type="EC" id="2.7.13.3"/>
    </reaction>
</comment>
<evidence type="ECO:0000256" key="6">
    <source>
        <dbReference type="ARBA" id="ARBA00022692"/>
    </source>
</evidence>
<evidence type="ECO:0000256" key="7">
    <source>
        <dbReference type="ARBA" id="ARBA00022777"/>
    </source>
</evidence>
<feature type="transmembrane region" description="Helical" evidence="12">
    <location>
        <begin position="212"/>
        <end position="233"/>
    </location>
</feature>
<evidence type="ECO:0000256" key="12">
    <source>
        <dbReference type="SAM" id="Phobius"/>
    </source>
</evidence>
<evidence type="ECO:0000256" key="10">
    <source>
        <dbReference type="ARBA" id="ARBA00023136"/>
    </source>
</evidence>
<keyword evidence="5 15" id="KW-0808">Transferase</keyword>
<dbReference type="InterPro" id="IPR005467">
    <property type="entry name" value="His_kinase_dom"/>
</dbReference>